<protein>
    <submittedName>
        <fullName evidence="7">DEAD/DEAH box helicase family protein</fullName>
    </submittedName>
</protein>
<dbReference type="InterPro" id="IPR006935">
    <property type="entry name" value="Helicase/UvrB_N"/>
</dbReference>
<dbReference type="PANTHER" id="PTHR11274">
    <property type="entry name" value="RAD25/XP-B DNA REPAIR HELICASE"/>
    <property type="match status" value="1"/>
</dbReference>
<accession>A0A7C9TPX0</accession>
<dbReference type="InterPro" id="IPR001650">
    <property type="entry name" value="Helicase_C-like"/>
</dbReference>
<dbReference type="Pfam" id="PF00271">
    <property type="entry name" value="Helicase_C"/>
    <property type="match status" value="1"/>
</dbReference>
<dbReference type="SUPFAM" id="SSF52540">
    <property type="entry name" value="P-loop containing nucleoside triphosphate hydrolases"/>
    <property type="match status" value="1"/>
</dbReference>
<feature type="domain" description="Helicase C-terminal" evidence="6">
    <location>
        <begin position="510"/>
        <end position="665"/>
    </location>
</feature>
<comment type="caution">
    <text evidence="7">The sequence shown here is derived from an EMBL/GenBank/DDBJ whole genome shotgun (WGS) entry which is preliminary data.</text>
</comment>
<dbReference type="PANTHER" id="PTHR11274:SF0">
    <property type="entry name" value="GENERAL TRANSCRIPTION AND DNA REPAIR FACTOR IIH HELICASE SUBUNIT XPB"/>
    <property type="match status" value="1"/>
</dbReference>
<dbReference type="GO" id="GO:0016787">
    <property type="term" value="F:hydrolase activity"/>
    <property type="evidence" value="ECO:0007669"/>
    <property type="project" value="UniProtKB-KW"/>
</dbReference>
<keyword evidence="2" id="KW-0378">Hydrolase</keyword>
<evidence type="ECO:0000259" key="6">
    <source>
        <dbReference type="PROSITE" id="PS51194"/>
    </source>
</evidence>
<dbReference type="EMBL" id="JAAGWZ010000001">
    <property type="protein sequence ID" value="NEM90898.1"/>
    <property type="molecule type" value="Genomic_DNA"/>
</dbReference>
<evidence type="ECO:0000313" key="8">
    <source>
        <dbReference type="Proteomes" id="UP000479756"/>
    </source>
</evidence>
<sequence length="682" mass="74723">MGDAAQQLRSVPFRENYSSSIGSLLNEFYIPALSSSVAYDRAAGYFSSAIYALAPVAFSEFVSRGGKMRLLCSPHLSSADANALLELPAGERPTTLEVAAASLAALANGTHLESRAAACLRALIDAGALEIKFVTAGQTGLFHDKIGVFTDSGRDHVSFIGSANETAAAMVQNHEQIETFQSWVSDDAGRRCNRHREQFEDTWLGLRHGLNVTSAADAADLILRIIEQEPLDEIVEAFRQAVGRAELQPEAIALRDYQEAALKSWEAGSNRGIIAFATGGGKTRTALEAVRRWTSNGKPALIMVPSELLHQQWESEIRELLPNAALLLAGAGHPWEAWSRRIGDYTLDDASLGQRIVLSTYQTAATARFVGLIRDGEHLLVVGDEVHSVGASHTRRVLEDIDAGGRLGLSATPERFGDPVGTAAVFDYFGEIVEPRFGLRDALAQGWLVPYDYAFETCSLTEDEEERWNAFSTRIAQEIARNNGDLTEAALQLLRQRARISKRAAGKAILARQILAAQHKPGDRWLVYCNDVEHLREVRRELESLGLDLMEYHSQNDASHEATLDYFTHRGGVLLAIKCLDEGVDIPLINRALILASSTNPREYIQRRGRVLRRSPGKYSARLFDVLVVNRDGAALTPSEVTRAIEFAGDARNVAPRVYLEQLLASSSGAVAAPPWDLEEDE</sequence>
<keyword evidence="1" id="KW-0547">Nucleotide-binding</keyword>
<dbReference type="Pfam" id="PF04851">
    <property type="entry name" value="ResIII"/>
    <property type="match status" value="1"/>
</dbReference>
<keyword evidence="8" id="KW-1185">Reference proteome</keyword>
<name>A0A7C9TPX0_9MICO</name>
<dbReference type="Gene3D" id="3.40.50.300">
    <property type="entry name" value="P-loop containing nucleotide triphosphate hydrolases"/>
    <property type="match status" value="2"/>
</dbReference>
<reference evidence="7 8" key="1">
    <citation type="journal article" date="2014" name="Int. J. Syst. Evol. Microbiol.">
        <title>Description of Galbitalea soli gen. nov., sp. nov., and Frondihabitans sucicola sp. nov.</title>
        <authorList>
            <person name="Kim S.J."/>
            <person name="Lim J.M."/>
            <person name="Ahn J.H."/>
            <person name="Weon H.Y."/>
            <person name="Hamada M."/>
            <person name="Suzuki K."/>
            <person name="Ahn T.Y."/>
            <person name="Kwon S.W."/>
        </authorList>
    </citation>
    <scope>NUCLEOTIDE SEQUENCE [LARGE SCALE GENOMIC DNA]</scope>
    <source>
        <strain evidence="7 8">NBRC 108727</strain>
    </source>
</reference>
<gene>
    <name evidence="7" type="ORF">G3T37_05965</name>
</gene>
<evidence type="ECO:0000256" key="1">
    <source>
        <dbReference type="ARBA" id="ARBA00022741"/>
    </source>
</evidence>
<organism evidence="7 8">
    <name type="scientific">Galbitalea soli</name>
    <dbReference type="NCBI Taxonomy" id="1268042"/>
    <lineage>
        <taxon>Bacteria</taxon>
        <taxon>Bacillati</taxon>
        <taxon>Actinomycetota</taxon>
        <taxon>Actinomycetes</taxon>
        <taxon>Micrococcales</taxon>
        <taxon>Microbacteriaceae</taxon>
        <taxon>Galbitalea</taxon>
    </lineage>
</organism>
<dbReference type="CDD" id="cd09179">
    <property type="entry name" value="PLDc_N_DEXD_a"/>
    <property type="match status" value="1"/>
</dbReference>
<dbReference type="GO" id="GO:0003677">
    <property type="term" value="F:DNA binding"/>
    <property type="evidence" value="ECO:0007669"/>
    <property type="project" value="InterPro"/>
</dbReference>
<dbReference type="GO" id="GO:0005524">
    <property type="term" value="F:ATP binding"/>
    <property type="evidence" value="ECO:0007669"/>
    <property type="project" value="UniProtKB-KW"/>
</dbReference>
<keyword evidence="4" id="KW-0067">ATP-binding</keyword>
<dbReference type="PROSITE" id="PS51192">
    <property type="entry name" value="HELICASE_ATP_BIND_1"/>
    <property type="match status" value="1"/>
</dbReference>
<dbReference type="InterPro" id="IPR050615">
    <property type="entry name" value="ATP-dep_DNA_Helicase"/>
</dbReference>
<dbReference type="Gene3D" id="3.30.870.10">
    <property type="entry name" value="Endonuclease Chain A"/>
    <property type="match status" value="1"/>
</dbReference>
<dbReference type="SMART" id="SM00490">
    <property type="entry name" value="HELICc"/>
    <property type="match status" value="1"/>
</dbReference>
<proteinExistence type="predicted"/>
<keyword evidence="3 7" id="KW-0347">Helicase</keyword>
<dbReference type="GO" id="GO:0004386">
    <property type="term" value="F:helicase activity"/>
    <property type="evidence" value="ECO:0007669"/>
    <property type="project" value="UniProtKB-KW"/>
</dbReference>
<evidence type="ECO:0000256" key="4">
    <source>
        <dbReference type="ARBA" id="ARBA00022840"/>
    </source>
</evidence>
<evidence type="ECO:0000256" key="3">
    <source>
        <dbReference type="ARBA" id="ARBA00022806"/>
    </source>
</evidence>
<feature type="domain" description="Helicase ATP-binding" evidence="5">
    <location>
        <begin position="263"/>
        <end position="431"/>
    </location>
</feature>
<dbReference type="AlphaFoldDB" id="A0A7C9TPX0"/>
<dbReference type="InterPro" id="IPR014001">
    <property type="entry name" value="Helicase_ATP-bd"/>
</dbReference>
<dbReference type="PROSITE" id="PS51194">
    <property type="entry name" value="HELICASE_CTER"/>
    <property type="match status" value="1"/>
</dbReference>
<evidence type="ECO:0000259" key="5">
    <source>
        <dbReference type="PROSITE" id="PS51192"/>
    </source>
</evidence>
<evidence type="ECO:0000313" key="7">
    <source>
        <dbReference type="EMBL" id="NEM90898.1"/>
    </source>
</evidence>
<dbReference type="InterPro" id="IPR027417">
    <property type="entry name" value="P-loop_NTPase"/>
</dbReference>
<dbReference type="SMART" id="SM00487">
    <property type="entry name" value="DEXDc"/>
    <property type="match status" value="1"/>
</dbReference>
<evidence type="ECO:0000256" key="2">
    <source>
        <dbReference type="ARBA" id="ARBA00022801"/>
    </source>
</evidence>
<dbReference type="Proteomes" id="UP000479756">
    <property type="component" value="Unassembled WGS sequence"/>
</dbReference>
<dbReference type="RefSeq" id="WP_163472500.1">
    <property type="nucleotide sequence ID" value="NZ_JAAGWZ010000001.1"/>
</dbReference>